<keyword evidence="2" id="KW-0472">Membrane</keyword>
<feature type="compositionally biased region" description="Basic and acidic residues" evidence="1">
    <location>
        <begin position="208"/>
        <end position="222"/>
    </location>
</feature>
<name>A0ABQ2L2R1_9BACL</name>
<organism evidence="3 4">
    <name type="scientific">Saccharibacillus kuerlensis</name>
    <dbReference type="NCBI Taxonomy" id="459527"/>
    <lineage>
        <taxon>Bacteria</taxon>
        <taxon>Bacillati</taxon>
        <taxon>Bacillota</taxon>
        <taxon>Bacilli</taxon>
        <taxon>Bacillales</taxon>
        <taxon>Paenibacillaceae</taxon>
        <taxon>Saccharibacillus</taxon>
    </lineage>
</organism>
<keyword evidence="2" id="KW-1133">Transmembrane helix</keyword>
<feature type="transmembrane region" description="Helical" evidence="2">
    <location>
        <begin position="7"/>
        <end position="25"/>
    </location>
</feature>
<dbReference type="RefSeq" id="WP_018978961.1">
    <property type="nucleotide sequence ID" value="NZ_BMLN01000005.1"/>
</dbReference>
<keyword evidence="2" id="KW-0812">Transmembrane</keyword>
<comment type="caution">
    <text evidence="3">The sequence shown here is derived from an EMBL/GenBank/DDBJ whole genome shotgun (WGS) entry which is preliminary data.</text>
</comment>
<dbReference type="Proteomes" id="UP000606653">
    <property type="component" value="Unassembled WGS sequence"/>
</dbReference>
<gene>
    <name evidence="3" type="ORF">GCM10010969_22040</name>
</gene>
<sequence length="305" mass="34230">MYRNRKAFYMIFAGLAAAIVVGWIFNTVYYRSHQLAKPVFLEHYVEVEASEGSIMHLYALENRSGSSPIAEVRLHGLETAHSVAIRRVDYGAQQLTAFQVSFNQKAVSEAAEKMKGNDADVLILNKVDLLYSDGTIEQANIGEIRLYAPEHEIAALSVPGGGGSSDNTGYEVLLAERDLQITDVDVFYAEQAGDRLEFYWGNKGQSKGKNEERTAEPDEDRQSIGIPLDEVKFPVQVKAGSTAVLRYRFRDRDPSDWTTVYHILPEIGFQTGKGSFRMRSNPIDDTPHPSREQVRRFVMEQGETS</sequence>
<feature type="region of interest" description="Disordered" evidence="1">
    <location>
        <begin position="200"/>
        <end position="226"/>
    </location>
</feature>
<evidence type="ECO:0000313" key="4">
    <source>
        <dbReference type="Proteomes" id="UP000606653"/>
    </source>
</evidence>
<evidence type="ECO:0000256" key="2">
    <source>
        <dbReference type="SAM" id="Phobius"/>
    </source>
</evidence>
<accession>A0ABQ2L2R1</accession>
<proteinExistence type="predicted"/>
<keyword evidence="4" id="KW-1185">Reference proteome</keyword>
<evidence type="ECO:0000256" key="1">
    <source>
        <dbReference type="SAM" id="MobiDB-lite"/>
    </source>
</evidence>
<reference evidence="4" key="1">
    <citation type="journal article" date="2019" name="Int. J. Syst. Evol. Microbiol.">
        <title>The Global Catalogue of Microorganisms (GCM) 10K type strain sequencing project: providing services to taxonomists for standard genome sequencing and annotation.</title>
        <authorList>
            <consortium name="The Broad Institute Genomics Platform"/>
            <consortium name="The Broad Institute Genome Sequencing Center for Infectious Disease"/>
            <person name="Wu L."/>
            <person name="Ma J."/>
        </authorList>
    </citation>
    <scope>NUCLEOTIDE SEQUENCE [LARGE SCALE GENOMIC DNA]</scope>
    <source>
        <strain evidence="4">CGMCC 1.6964</strain>
    </source>
</reference>
<evidence type="ECO:0000313" key="3">
    <source>
        <dbReference type="EMBL" id="GGO00629.1"/>
    </source>
</evidence>
<protein>
    <submittedName>
        <fullName evidence="3">Uncharacterized protein</fullName>
    </submittedName>
</protein>
<dbReference type="EMBL" id="BMLN01000005">
    <property type="protein sequence ID" value="GGO00629.1"/>
    <property type="molecule type" value="Genomic_DNA"/>
</dbReference>